<feature type="transmembrane region" description="Helical" evidence="7">
    <location>
        <begin position="172"/>
        <end position="192"/>
    </location>
</feature>
<gene>
    <name evidence="9" type="ORF">LAESUDRAFT_651213</name>
</gene>
<keyword evidence="10" id="KW-1185">Reference proteome</keyword>
<dbReference type="GeneID" id="63821323"/>
<feature type="transmembrane region" description="Helical" evidence="7">
    <location>
        <begin position="364"/>
        <end position="387"/>
    </location>
</feature>
<keyword evidence="3 7" id="KW-0812">Transmembrane</keyword>
<feature type="transmembrane region" description="Helical" evidence="7">
    <location>
        <begin position="266"/>
        <end position="288"/>
    </location>
</feature>
<feature type="transmembrane region" description="Helical" evidence="7">
    <location>
        <begin position="332"/>
        <end position="352"/>
    </location>
</feature>
<dbReference type="RefSeq" id="XP_040765145.1">
    <property type="nucleotide sequence ID" value="XM_040904293.1"/>
</dbReference>
<evidence type="ECO:0000256" key="1">
    <source>
        <dbReference type="ARBA" id="ARBA00004141"/>
    </source>
</evidence>
<evidence type="ECO:0000256" key="3">
    <source>
        <dbReference type="ARBA" id="ARBA00022692"/>
    </source>
</evidence>
<dbReference type="OrthoDB" id="10260614at2759"/>
<evidence type="ECO:0000256" key="2">
    <source>
        <dbReference type="ARBA" id="ARBA00009045"/>
    </source>
</evidence>
<dbReference type="EMBL" id="KV427619">
    <property type="protein sequence ID" value="KZT07405.1"/>
    <property type="molecule type" value="Genomic_DNA"/>
</dbReference>
<comment type="similarity">
    <text evidence="2">Belongs to the peptidase S54 family.</text>
</comment>
<feature type="domain" description="Peptidase S54 rhomboid" evidence="8">
    <location>
        <begin position="215"/>
        <end position="405"/>
    </location>
</feature>
<evidence type="ECO:0000313" key="10">
    <source>
        <dbReference type="Proteomes" id="UP000076871"/>
    </source>
</evidence>
<organism evidence="9 10">
    <name type="scientific">Laetiporus sulphureus 93-53</name>
    <dbReference type="NCBI Taxonomy" id="1314785"/>
    <lineage>
        <taxon>Eukaryota</taxon>
        <taxon>Fungi</taxon>
        <taxon>Dikarya</taxon>
        <taxon>Basidiomycota</taxon>
        <taxon>Agaricomycotina</taxon>
        <taxon>Agaricomycetes</taxon>
        <taxon>Polyporales</taxon>
        <taxon>Laetiporus</taxon>
    </lineage>
</organism>
<dbReference type="FunCoup" id="A0A165EN29">
    <property type="interactions" value="351"/>
</dbReference>
<evidence type="ECO:0000313" key="9">
    <source>
        <dbReference type="EMBL" id="KZT07405.1"/>
    </source>
</evidence>
<name>A0A165EN29_9APHY</name>
<proteinExistence type="inferred from homology"/>
<dbReference type="InterPro" id="IPR035952">
    <property type="entry name" value="Rhomboid-like_sf"/>
</dbReference>
<dbReference type="InterPro" id="IPR022764">
    <property type="entry name" value="Peptidase_S54_rhomboid_dom"/>
</dbReference>
<sequence length="442" mass="49891">MFWHLRSVLRPLPKCRVPYRQFTFTRPGRLPAAEPNAQQAPWNISIPSFRQQLGRLRDVPSFGDKVKRPAIGGQIIFFVAGSVLTFAVAANVTNIETYMWSIRLIESAPAWKDRPPTNDEMRRARYYALGKQLQQRLALMKDAVEEWPQAFKAMLIWTYIQFAQPVLDTSEVRRWCWGIGVVNGIIYLAWQFPRLQPLMQRRFIHNPLSGLSGTMFTSLLSHRSILHLAVDSMALAAFGSAASQYFFEQQGRDPDNLREATPRWHFLAFCTSAGLFSILVSHIAYARLTYPRLVSRLKSTAGSSTASASSSFTPPRGRIASFFSKHTKEVPIALGASGVVYAAFTVVTLAYPDTDLAFKIPPTFPIPISFALCALLAFDFAGVIYGWRVFNHWAHLGGAAFGALYYEYGPEIWELFRELMLDDLPPSLCNLDEDEGDEDLFQ</sequence>
<dbReference type="Pfam" id="PF01694">
    <property type="entry name" value="Rhomboid"/>
    <property type="match status" value="1"/>
</dbReference>
<evidence type="ECO:0000256" key="4">
    <source>
        <dbReference type="ARBA" id="ARBA00022801"/>
    </source>
</evidence>
<dbReference type="Gene3D" id="1.20.1540.10">
    <property type="entry name" value="Rhomboid-like"/>
    <property type="match status" value="1"/>
</dbReference>
<dbReference type="InterPro" id="IPR050925">
    <property type="entry name" value="Rhomboid_protease_S54"/>
</dbReference>
<dbReference type="PANTHER" id="PTHR43731">
    <property type="entry name" value="RHOMBOID PROTEASE"/>
    <property type="match status" value="1"/>
</dbReference>
<accession>A0A165EN29</accession>
<dbReference type="AlphaFoldDB" id="A0A165EN29"/>
<dbReference type="SUPFAM" id="SSF144091">
    <property type="entry name" value="Rhomboid-like"/>
    <property type="match status" value="1"/>
</dbReference>
<keyword evidence="5 7" id="KW-1133">Transmembrane helix</keyword>
<dbReference type="GO" id="GO:0006465">
    <property type="term" value="P:signal peptide processing"/>
    <property type="evidence" value="ECO:0007669"/>
    <property type="project" value="TreeGrafter"/>
</dbReference>
<dbReference type="InParanoid" id="A0A165EN29"/>
<reference evidence="9 10" key="1">
    <citation type="journal article" date="2016" name="Mol. Biol. Evol.">
        <title>Comparative Genomics of Early-Diverging Mushroom-Forming Fungi Provides Insights into the Origins of Lignocellulose Decay Capabilities.</title>
        <authorList>
            <person name="Nagy L.G."/>
            <person name="Riley R."/>
            <person name="Tritt A."/>
            <person name="Adam C."/>
            <person name="Daum C."/>
            <person name="Floudas D."/>
            <person name="Sun H."/>
            <person name="Yadav J.S."/>
            <person name="Pangilinan J."/>
            <person name="Larsson K.H."/>
            <person name="Matsuura K."/>
            <person name="Barry K."/>
            <person name="Labutti K."/>
            <person name="Kuo R."/>
            <person name="Ohm R.A."/>
            <person name="Bhattacharya S.S."/>
            <person name="Shirouzu T."/>
            <person name="Yoshinaga Y."/>
            <person name="Martin F.M."/>
            <person name="Grigoriev I.V."/>
            <person name="Hibbett D.S."/>
        </authorList>
    </citation>
    <scope>NUCLEOTIDE SEQUENCE [LARGE SCALE GENOMIC DNA]</scope>
    <source>
        <strain evidence="9 10">93-53</strain>
    </source>
</reference>
<feature type="transmembrane region" description="Helical" evidence="7">
    <location>
        <begin position="75"/>
        <end position="93"/>
    </location>
</feature>
<evidence type="ECO:0000259" key="8">
    <source>
        <dbReference type="Pfam" id="PF01694"/>
    </source>
</evidence>
<comment type="subcellular location">
    <subcellularLocation>
        <location evidence="1">Membrane</location>
        <topology evidence="1">Multi-pass membrane protein</topology>
    </subcellularLocation>
</comment>
<dbReference type="Proteomes" id="UP000076871">
    <property type="component" value="Unassembled WGS sequence"/>
</dbReference>
<dbReference type="GO" id="GO:0004252">
    <property type="term" value="F:serine-type endopeptidase activity"/>
    <property type="evidence" value="ECO:0007669"/>
    <property type="project" value="InterPro"/>
</dbReference>
<evidence type="ECO:0000256" key="7">
    <source>
        <dbReference type="SAM" id="Phobius"/>
    </source>
</evidence>
<dbReference type="PANTHER" id="PTHR43731:SF14">
    <property type="entry name" value="PRESENILIN-ASSOCIATED RHOMBOID-LIKE PROTEIN, MITOCHONDRIAL"/>
    <property type="match status" value="1"/>
</dbReference>
<dbReference type="STRING" id="1314785.A0A165EN29"/>
<keyword evidence="4" id="KW-0378">Hydrolase</keyword>
<dbReference type="GO" id="GO:0016020">
    <property type="term" value="C:membrane"/>
    <property type="evidence" value="ECO:0007669"/>
    <property type="project" value="UniProtKB-SubCell"/>
</dbReference>
<keyword evidence="6 7" id="KW-0472">Membrane</keyword>
<evidence type="ECO:0000256" key="6">
    <source>
        <dbReference type="ARBA" id="ARBA00023136"/>
    </source>
</evidence>
<evidence type="ECO:0000256" key="5">
    <source>
        <dbReference type="ARBA" id="ARBA00022989"/>
    </source>
</evidence>
<protein>
    <recommendedName>
        <fullName evidence="8">Peptidase S54 rhomboid domain-containing protein</fullName>
    </recommendedName>
</protein>